<keyword evidence="2" id="KW-1185">Reference proteome</keyword>
<dbReference type="EMBL" id="BPLQ01001782">
    <property type="protein sequence ID" value="GIX85382.1"/>
    <property type="molecule type" value="Genomic_DNA"/>
</dbReference>
<sequence>MKYKGGRIKVPNFGNKKDFTAVEQSGIDYIQSLLIWINQELIASNLFSSGSIRKPFHPISSPLEQSNISLIQSLLIWIPPEWISSNLVPSGLISNRSHPMSFQLDIMSRSHPISFRLAHQKSISFNLFPSGTIRN</sequence>
<reference evidence="1 2" key="1">
    <citation type="submission" date="2021-06" db="EMBL/GenBank/DDBJ databases">
        <title>Caerostris darwini draft genome.</title>
        <authorList>
            <person name="Kono N."/>
            <person name="Arakawa K."/>
        </authorList>
    </citation>
    <scope>NUCLEOTIDE SEQUENCE [LARGE SCALE GENOMIC DNA]</scope>
</reference>
<proteinExistence type="predicted"/>
<dbReference type="Proteomes" id="UP001054837">
    <property type="component" value="Unassembled WGS sequence"/>
</dbReference>
<organism evidence="1 2">
    <name type="scientific">Caerostris darwini</name>
    <dbReference type="NCBI Taxonomy" id="1538125"/>
    <lineage>
        <taxon>Eukaryota</taxon>
        <taxon>Metazoa</taxon>
        <taxon>Ecdysozoa</taxon>
        <taxon>Arthropoda</taxon>
        <taxon>Chelicerata</taxon>
        <taxon>Arachnida</taxon>
        <taxon>Araneae</taxon>
        <taxon>Araneomorphae</taxon>
        <taxon>Entelegynae</taxon>
        <taxon>Araneoidea</taxon>
        <taxon>Araneidae</taxon>
        <taxon>Caerostris</taxon>
    </lineage>
</organism>
<name>A0AAV4NKQ5_9ARAC</name>
<dbReference type="AlphaFoldDB" id="A0AAV4NKQ5"/>
<gene>
    <name evidence="1" type="ORF">CDAR_264781</name>
</gene>
<evidence type="ECO:0000313" key="2">
    <source>
        <dbReference type="Proteomes" id="UP001054837"/>
    </source>
</evidence>
<evidence type="ECO:0008006" key="3">
    <source>
        <dbReference type="Google" id="ProtNLM"/>
    </source>
</evidence>
<evidence type="ECO:0000313" key="1">
    <source>
        <dbReference type="EMBL" id="GIX85382.1"/>
    </source>
</evidence>
<protein>
    <recommendedName>
        <fullName evidence="3">Cytochrome c biogenesis B</fullName>
    </recommendedName>
</protein>
<comment type="caution">
    <text evidence="1">The sequence shown here is derived from an EMBL/GenBank/DDBJ whole genome shotgun (WGS) entry which is preliminary data.</text>
</comment>
<accession>A0AAV4NKQ5</accession>